<feature type="region of interest" description="Disordered" evidence="1">
    <location>
        <begin position="37"/>
        <end position="58"/>
    </location>
</feature>
<sequence length="71" mass="7510">MWDVQQSVFLGGSSGSRSVPEGVATWRYDGEKWDLQSVQSESGGVAGDPPSVPGQFKGQLRLTPCVQPACA</sequence>
<reference evidence="2 3" key="1">
    <citation type="submission" date="2019-02" db="EMBL/GenBank/DDBJ databases">
        <title>Deep-cultivation of Planctomycetes and their phenomic and genomic characterization uncovers novel biology.</title>
        <authorList>
            <person name="Wiegand S."/>
            <person name="Jogler M."/>
            <person name="Boedeker C."/>
            <person name="Pinto D."/>
            <person name="Vollmers J."/>
            <person name="Rivas-Marin E."/>
            <person name="Kohn T."/>
            <person name="Peeters S.H."/>
            <person name="Heuer A."/>
            <person name="Rast P."/>
            <person name="Oberbeckmann S."/>
            <person name="Bunk B."/>
            <person name="Jeske O."/>
            <person name="Meyerdierks A."/>
            <person name="Storesund J.E."/>
            <person name="Kallscheuer N."/>
            <person name="Luecker S."/>
            <person name="Lage O.M."/>
            <person name="Pohl T."/>
            <person name="Merkel B.J."/>
            <person name="Hornburger P."/>
            <person name="Mueller R.-W."/>
            <person name="Bruemmer F."/>
            <person name="Labrenz M."/>
            <person name="Spormann A.M."/>
            <person name="Op Den Camp H."/>
            <person name="Overmann J."/>
            <person name="Amann R."/>
            <person name="Jetten M.S.M."/>
            <person name="Mascher T."/>
            <person name="Medema M.H."/>
            <person name="Devos D.P."/>
            <person name="Kaster A.-K."/>
            <person name="Ovreas L."/>
            <person name="Rohde M."/>
            <person name="Galperin M.Y."/>
            <person name="Jogler C."/>
        </authorList>
    </citation>
    <scope>NUCLEOTIDE SEQUENCE [LARGE SCALE GENOMIC DNA]</scope>
    <source>
        <strain evidence="2 3">Pla52n</strain>
    </source>
</reference>
<organism evidence="2 3">
    <name type="scientific">Stieleria varia</name>
    <dbReference type="NCBI Taxonomy" id="2528005"/>
    <lineage>
        <taxon>Bacteria</taxon>
        <taxon>Pseudomonadati</taxon>
        <taxon>Planctomycetota</taxon>
        <taxon>Planctomycetia</taxon>
        <taxon>Pirellulales</taxon>
        <taxon>Pirellulaceae</taxon>
        <taxon>Stieleria</taxon>
    </lineage>
</organism>
<dbReference type="EMBL" id="SJPN01000006">
    <property type="protein sequence ID" value="TWT98684.1"/>
    <property type="molecule type" value="Genomic_DNA"/>
</dbReference>
<dbReference type="AlphaFoldDB" id="A0A5C6AFD7"/>
<evidence type="ECO:0000313" key="2">
    <source>
        <dbReference type="EMBL" id="TWT98684.1"/>
    </source>
</evidence>
<gene>
    <name evidence="2" type="ORF">Pla52n_52010</name>
</gene>
<proteinExistence type="predicted"/>
<evidence type="ECO:0000313" key="3">
    <source>
        <dbReference type="Proteomes" id="UP000320176"/>
    </source>
</evidence>
<dbReference type="Proteomes" id="UP000320176">
    <property type="component" value="Unassembled WGS sequence"/>
</dbReference>
<feature type="region of interest" description="Disordered" evidence="1">
    <location>
        <begin position="1"/>
        <end position="21"/>
    </location>
</feature>
<evidence type="ECO:0000256" key="1">
    <source>
        <dbReference type="SAM" id="MobiDB-lite"/>
    </source>
</evidence>
<name>A0A5C6AFD7_9BACT</name>
<protein>
    <submittedName>
        <fullName evidence="2">Uncharacterized protein</fullName>
    </submittedName>
</protein>
<accession>A0A5C6AFD7</accession>
<keyword evidence="3" id="KW-1185">Reference proteome</keyword>
<comment type="caution">
    <text evidence="2">The sequence shown here is derived from an EMBL/GenBank/DDBJ whole genome shotgun (WGS) entry which is preliminary data.</text>
</comment>